<evidence type="ECO:0000256" key="1">
    <source>
        <dbReference type="SAM" id="Phobius"/>
    </source>
</evidence>
<reference evidence="2 3" key="1">
    <citation type="submission" date="2023-12" db="EMBL/GenBank/DDBJ databases">
        <title>Streptomyces sp. V4-01.</title>
        <authorList>
            <person name="Somphong A."/>
            <person name="Phongsopitanun W."/>
        </authorList>
    </citation>
    <scope>NUCLEOTIDE SEQUENCE [LARGE SCALE GENOMIC DNA]</scope>
    <source>
        <strain evidence="2 3">V4-01</strain>
    </source>
</reference>
<comment type="caution">
    <text evidence="2">The sequence shown here is derived from an EMBL/GenBank/DDBJ whole genome shotgun (WGS) entry which is preliminary data.</text>
</comment>
<evidence type="ECO:0000313" key="2">
    <source>
        <dbReference type="EMBL" id="MEE4545130.1"/>
    </source>
</evidence>
<sequence length="147" mass="15486">MTTSPLSPGEAAVADPDDVRGLQLRLLLAVLLLGSGAAHLPVMEEHLREAAWMGSLFAAFAVATAALAAAVALSGRREPVAWAGALCVLALLAYAATRLFAFPQLSDDVGDWAEPWGIVSVVLEVYAAALAFLIGYRARERDRLRSG</sequence>
<feature type="transmembrane region" description="Helical" evidence="1">
    <location>
        <begin position="26"/>
        <end position="44"/>
    </location>
</feature>
<feature type="transmembrane region" description="Helical" evidence="1">
    <location>
        <begin position="116"/>
        <end position="136"/>
    </location>
</feature>
<protein>
    <submittedName>
        <fullName evidence="2">Uncharacterized protein</fullName>
    </submittedName>
</protein>
<gene>
    <name evidence="2" type="ORF">V2S66_24570</name>
</gene>
<dbReference type="Proteomes" id="UP001344658">
    <property type="component" value="Unassembled WGS sequence"/>
</dbReference>
<keyword evidence="1" id="KW-0472">Membrane</keyword>
<keyword evidence="1" id="KW-1133">Transmembrane helix</keyword>
<keyword evidence="1" id="KW-0812">Transmembrane</keyword>
<dbReference type="RefSeq" id="WP_330798487.1">
    <property type="nucleotide sequence ID" value="NZ_JAZEWV010000025.1"/>
</dbReference>
<organism evidence="2 3">
    <name type="scientific">Actinacidiphila polyblastidii</name>
    <dbReference type="NCBI Taxonomy" id="3110430"/>
    <lineage>
        <taxon>Bacteria</taxon>
        <taxon>Bacillati</taxon>
        <taxon>Actinomycetota</taxon>
        <taxon>Actinomycetes</taxon>
        <taxon>Kitasatosporales</taxon>
        <taxon>Streptomycetaceae</taxon>
        <taxon>Actinacidiphila</taxon>
    </lineage>
</organism>
<name>A0ABU7PH33_9ACTN</name>
<accession>A0ABU7PH33</accession>
<evidence type="ECO:0000313" key="3">
    <source>
        <dbReference type="Proteomes" id="UP001344658"/>
    </source>
</evidence>
<proteinExistence type="predicted"/>
<feature type="transmembrane region" description="Helical" evidence="1">
    <location>
        <begin position="80"/>
        <end position="96"/>
    </location>
</feature>
<dbReference type="EMBL" id="JAZEWV010000025">
    <property type="protein sequence ID" value="MEE4545130.1"/>
    <property type="molecule type" value="Genomic_DNA"/>
</dbReference>
<keyword evidence="3" id="KW-1185">Reference proteome</keyword>
<feature type="transmembrane region" description="Helical" evidence="1">
    <location>
        <begin position="50"/>
        <end position="73"/>
    </location>
</feature>